<comment type="caution">
    <text evidence="1">The sequence shown here is derived from an EMBL/GenBank/DDBJ whole genome shotgun (WGS) entry which is preliminary data.</text>
</comment>
<reference evidence="1" key="1">
    <citation type="journal article" date="2020" name="mSystems">
        <title>Genome- and Community-Level Interaction Insights into Carbon Utilization and Element Cycling Functions of Hydrothermarchaeota in Hydrothermal Sediment.</title>
        <authorList>
            <person name="Zhou Z."/>
            <person name="Liu Y."/>
            <person name="Xu W."/>
            <person name="Pan J."/>
            <person name="Luo Z.H."/>
            <person name="Li M."/>
        </authorList>
    </citation>
    <scope>NUCLEOTIDE SEQUENCE [LARGE SCALE GENOMIC DNA]</scope>
    <source>
        <strain evidence="1">SpSt-897</strain>
    </source>
</reference>
<dbReference type="EMBL" id="DTMF01000207">
    <property type="protein sequence ID" value="HGF34368.1"/>
    <property type="molecule type" value="Genomic_DNA"/>
</dbReference>
<dbReference type="AlphaFoldDB" id="A0A7C3Z383"/>
<protein>
    <submittedName>
        <fullName evidence="1">Response regulator</fullName>
    </submittedName>
</protein>
<sequence>MIRGRMTPVSSSALLLLVADSQFRESLVDSLEAHEYTPLVLGNPGEALQTLKEQEQATVFVDCQTVSNYGAGLYAKIKVACPRCRIVLLCDKAHHEHRDLVKEAMDMGVYACLLAPFAEWEILAMVRHTQAPRPGGRRTRTREKS</sequence>
<gene>
    <name evidence="1" type="ORF">ENW96_08270</name>
</gene>
<dbReference type="InterPro" id="IPR011006">
    <property type="entry name" value="CheY-like_superfamily"/>
</dbReference>
<proteinExistence type="predicted"/>
<evidence type="ECO:0000313" key="1">
    <source>
        <dbReference type="EMBL" id="HGF34368.1"/>
    </source>
</evidence>
<accession>A0A7C3Z383</accession>
<dbReference type="Gene3D" id="3.40.50.2300">
    <property type="match status" value="1"/>
</dbReference>
<organism evidence="1">
    <name type="scientific">Desulfobacca acetoxidans</name>
    <dbReference type="NCBI Taxonomy" id="60893"/>
    <lineage>
        <taxon>Bacteria</taxon>
        <taxon>Pseudomonadati</taxon>
        <taxon>Thermodesulfobacteriota</taxon>
        <taxon>Desulfobaccia</taxon>
        <taxon>Desulfobaccales</taxon>
        <taxon>Desulfobaccaceae</taxon>
        <taxon>Desulfobacca</taxon>
    </lineage>
</organism>
<dbReference type="SUPFAM" id="SSF52172">
    <property type="entry name" value="CheY-like"/>
    <property type="match status" value="1"/>
</dbReference>
<name>A0A7C3Z383_9BACT</name>